<evidence type="ECO:0000256" key="1">
    <source>
        <dbReference type="ARBA" id="ARBA00022555"/>
    </source>
</evidence>
<dbReference type="Proteomes" id="UP000274429">
    <property type="component" value="Unassembled WGS sequence"/>
</dbReference>
<evidence type="ECO:0000313" key="7">
    <source>
        <dbReference type="WBParaSite" id="TTAC_0000307401-mRNA-1"/>
    </source>
</evidence>
<gene>
    <name evidence="5" type="ORF">TTAC_LOCUS3059</name>
</gene>
<dbReference type="EMBL" id="UYWX01001864">
    <property type="protein sequence ID" value="VDM21860.1"/>
    <property type="molecule type" value="Genomic_DNA"/>
</dbReference>
<dbReference type="InterPro" id="IPR012340">
    <property type="entry name" value="NA-bd_OB-fold"/>
</dbReference>
<protein>
    <submittedName>
        <fullName evidence="7">tRNA-binding domain-containing protein</fullName>
    </submittedName>
</protein>
<dbReference type="Gene3D" id="2.40.50.140">
    <property type="entry name" value="Nucleic acid-binding proteins"/>
    <property type="match status" value="1"/>
</dbReference>
<accession>A0A0R3WQN4</accession>
<dbReference type="Pfam" id="PF01588">
    <property type="entry name" value="tRNA_bind"/>
    <property type="match status" value="1"/>
</dbReference>
<dbReference type="GO" id="GO:0000049">
    <property type="term" value="F:tRNA binding"/>
    <property type="evidence" value="ECO:0007669"/>
    <property type="project" value="UniProtKB-UniRule"/>
</dbReference>
<proteinExistence type="predicted"/>
<reference evidence="7" key="1">
    <citation type="submission" date="2017-02" db="UniProtKB">
        <authorList>
            <consortium name="WormBaseParasite"/>
        </authorList>
    </citation>
    <scope>IDENTIFICATION</scope>
</reference>
<dbReference type="WBParaSite" id="TTAC_0000307401-mRNA-1">
    <property type="protein sequence ID" value="TTAC_0000307401-mRNA-1"/>
    <property type="gene ID" value="TTAC_0000307401"/>
</dbReference>
<evidence type="ECO:0000256" key="2">
    <source>
        <dbReference type="ARBA" id="ARBA00022884"/>
    </source>
</evidence>
<dbReference type="SUPFAM" id="SSF50249">
    <property type="entry name" value="Nucleic acid-binding proteins"/>
    <property type="match status" value="1"/>
</dbReference>
<keyword evidence="1 3" id="KW-0820">tRNA-binding</keyword>
<feature type="domain" description="TRNA-binding" evidence="4">
    <location>
        <begin position="40"/>
        <end position="144"/>
    </location>
</feature>
<dbReference type="OrthoDB" id="197206at2759"/>
<keyword evidence="6" id="KW-1185">Reference proteome</keyword>
<name>A0A0R3WQN4_HYDTA</name>
<evidence type="ECO:0000256" key="3">
    <source>
        <dbReference type="PROSITE-ProRule" id="PRU00209"/>
    </source>
</evidence>
<dbReference type="PANTHER" id="PTHR11586:SF33">
    <property type="entry name" value="AMINOACYL TRNA SYNTHASE COMPLEX-INTERACTING MULTIFUNCTIONAL PROTEIN 1"/>
    <property type="match status" value="1"/>
</dbReference>
<dbReference type="InterPro" id="IPR002547">
    <property type="entry name" value="tRNA-bd_dom"/>
</dbReference>
<evidence type="ECO:0000313" key="6">
    <source>
        <dbReference type="Proteomes" id="UP000274429"/>
    </source>
</evidence>
<dbReference type="InterPro" id="IPR051270">
    <property type="entry name" value="Tyrosine-tRNA_ligase_regulator"/>
</dbReference>
<dbReference type="PROSITE" id="PS50886">
    <property type="entry name" value="TRBD"/>
    <property type="match status" value="1"/>
</dbReference>
<dbReference type="STRING" id="6205.A0A0R3WQN4"/>
<evidence type="ECO:0000313" key="5">
    <source>
        <dbReference type="EMBL" id="VDM21860.1"/>
    </source>
</evidence>
<keyword evidence="2 3" id="KW-0694">RNA-binding</keyword>
<organism evidence="7">
    <name type="scientific">Hydatigena taeniaeformis</name>
    <name type="common">Feline tapeworm</name>
    <name type="synonym">Taenia taeniaeformis</name>
    <dbReference type="NCBI Taxonomy" id="6205"/>
    <lineage>
        <taxon>Eukaryota</taxon>
        <taxon>Metazoa</taxon>
        <taxon>Spiralia</taxon>
        <taxon>Lophotrochozoa</taxon>
        <taxon>Platyhelminthes</taxon>
        <taxon>Cestoda</taxon>
        <taxon>Eucestoda</taxon>
        <taxon>Cyclophyllidea</taxon>
        <taxon>Taeniidae</taxon>
        <taxon>Hydatigera</taxon>
    </lineage>
</organism>
<reference evidence="5 6" key="2">
    <citation type="submission" date="2018-11" db="EMBL/GenBank/DDBJ databases">
        <authorList>
            <consortium name="Pathogen Informatics"/>
        </authorList>
    </citation>
    <scope>NUCLEOTIDE SEQUENCE [LARGE SCALE GENOMIC DNA]</scope>
</reference>
<dbReference type="AlphaFoldDB" id="A0A0R3WQN4"/>
<dbReference type="PANTHER" id="PTHR11586">
    <property type="entry name" value="TRNA-AMINOACYLATION COFACTOR ARC1 FAMILY MEMBER"/>
    <property type="match status" value="1"/>
</dbReference>
<evidence type="ECO:0000259" key="4">
    <source>
        <dbReference type="PROSITE" id="PS50886"/>
    </source>
</evidence>
<sequence>MLLVCVVKILSAFIDNGYPPPVKKRVRQPKVGKQGTSLPEVSRLDMRVGKIVEVEQHPDADLLYVEKVDLGEDNLRTVVCGLARHMSSEEMRGLVGVFLCNLKPVKMRGIESQGMLMCATDASGRVEPLIIQSPTEITLGDRVYVHGYPSEPDSQSHLKQKVWDKVKSDMRVDGAHMATYKGELWRLKNTPDAVVKAPTVMDAQIS</sequence>